<proteinExistence type="predicted"/>
<dbReference type="EMBL" id="JANPWB010000015">
    <property type="protein sequence ID" value="KAJ1092796.1"/>
    <property type="molecule type" value="Genomic_DNA"/>
</dbReference>
<reference evidence="2" key="1">
    <citation type="journal article" date="2022" name="bioRxiv">
        <title>Sequencing and chromosome-scale assembly of the giantPleurodeles waltlgenome.</title>
        <authorList>
            <person name="Brown T."/>
            <person name="Elewa A."/>
            <person name="Iarovenko S."/>
            <person name="Subramanian E."/>
            <person name="Araus A.J."/>
            <person name="Petzold A."/>
            <person name="Susuki M."/>
            <person name="Suzuki K.-i.T."/>
            <person name="Hayashi T."/>
            <person name="Toyoda A."/>
            <person name="Oliveira C."/>
            <person name="Osipova E."/>
            <person name="Leigh N.D."/>
            <person name="Simon A."/>
            <person name="Yun M.H."/>
        </authorList>
    </citation>
    <scope>NUCLEOTIDE SEQUENCE</scope>
    <source>
        <strain evidence="2">20211129_DDA</strain>
        <tissue evidence="2">Liver</tissue>
    </source>
</reference>
<feature type="region of interest" description="Disordered" evidence="1">
    <location>
        <begin position="47"/>
        <end position="79"/>
    </location>
</feature>
<accession>A0AAV7LMI6</accession>
<name>A0AAV7LMI6_PLEWA</name>
<comment type="caution">
    <text evidence="2">The sequence shown here is derived from an EMBL/GenBank/DDBJ whole genome shotgun (WGS) entry which is preliminary data.</text>
</comment>
<feature type="region of interest" description="Disordered" evidence="1">
    <location>
        <begin position="111"/>
        <end position="160"/>
    </location>
</feature>
<sequence length="295" mass="32556">MELTDDEEFFDAVYASIYREVSEAIGPLEDRLSQQIAQECAKLSVSSLTPSAPPMSFNDSQSSTTAATPAKRRREAGVDHDVLDRVKNSLLSLADSSLSLDLQSLSLSLQYTDSSGDQDDDAGPSRPWLPSNSQSAPQDSTSDVADMLDPDYITHPKSSEWAPSDKVTHYVAGRIRKPLEKESRSCRGAECPRPSLPNKVAPTPELDSRMSTYLQKFVKDPKKGTEWSWHACQDKLLDILGPLTKILDMAEDAKSSDKSAWGKTPVKIRTRDIIVGDYTQTKPWPSKYSTADIEA</sequence>
<dbReference type="Proteomes" id="UP001066276">
    <property type="component" value="Chromosome 11"/>
</dbReference>
<evidence type="ECO:0000313" key="3">
    <source>
        <dbReference type="Proteomes" id="UP001066276"/>
    </source>
</evidence>
<feature type="compositionally biased region" description="Polar residues" evidence="1">
    <location>
        <begin position="57"/>
        <end position="67"/>
    </location>
</feature>
<evidence type="ECO:0000313" key="2">
    <source>
        <dbReference type="EMBL" id="KAJ1092796.1"/>
    </source>
</evidence>
<evidence type="ECO:0000256" key="1">
    <source>
        <dbReference type="SAM" id="MobiDB-lite"/>
    </source>
</evidence>
<organism evidence="2 3">
    <name type="scientific">Pleurodeles waltl</name>
    <name type="common">Iberian ribbed newt</name>
    <dbReference type="NCBI Taxonomy" id="8319"/>
    <lineage>
        <taxon>Eukaryota</taxon>
        <taxon>Metazoa</taxon>
        <taxon>Chordata</taxon>
        <taxon>Craniata</taxon>
        <taxon>Vertebrata</taxon>
        <taxon>Euteleostomi</taxon>
        <taxon>Amphibia</taxon>
        <taxon>Batrachia</taxon>
        <taxon>Caudata</taxon>
        <taxon>Salamandroidea</taxon>
        <taxon>Salamandridae</taxon>
        <taxon>Pleurodelinae</taxon>
        <taxon>Pleurodeles</taxon>
    </lineage>
</organism>
<feature type="compositionally biased region" description="Polar residues" evidence="1">
    <location>
        <begin position="130"/>
        <end position="143"/>
    </location>
</feature>
<protein>
    <submittedName>
        <fullName evidence="2">Uncharacterized protein</fullName>
    </submittedName>
</protein>
<gene>
    <name evidence="2" type="ORF">NDU88_005906</name>
</gene>
<feature type="region of interest" description="Disordered" evidence="1">
    <location>
        <begin position="185"/>
        <end position="204"/>
    </location>
</feature>
<keyword evidence="3" id="KW-1185">Reference proteome</keyword>
<dbReference type="AlphaFoldDB" id="A0AAV7LMI6"/>